<protein>
    <submittedName>
        <fullName evidence="1">CIC11C00000005699</fullName>
    </submittedName>
</protein>
<evidence type="ECO:0000313" key="2">
    <source>
        <dbReference type="Proteomes" id="UP000182259"/>
    </source>
</evidence>
<sequence>MFITKVVPLRYLGFAGGSVDLVELRLGDNNRSVEVVNFPLVTFSAELSTSGASIEQEVTKGYGISLSFQLQFESSLIQTGFTVGLGSSYALSTSLSQSMICRANPGSRAQLQVSTKMMLYPDAKTRNVTISNGRFSNGPWQPVTSSVQECTINGALFYRSDYLGLHRCVTDIDFFEDPVQRSWITIE</sequence>
<dbReference type="Proteomes" id="UP000182259">
    <property type="component" value="Chromosome III"/>
</dbReference>
<accession>A0A1L0DBZ8</accession>
<proteinExistence type="predicted"/>
<gene>
    <name evidence="1" type="ORF">SAMEA4029009_CIC11G00000005699</name>
</gene>
<name>A0A1L0DBZ8_9ASCO</name>
<dbReference type="AlphaFoldDB" id="A0A1L0DBZ8"/>
<dbReference type="EMBL" id="LT635766">
    <property type="protein sequence ID" value="SGZ53440.1"/>
    <property type="molecule type" value="Genomic_DNA"/>
</dbReference>
<reference evidence="1 2" key="1">
    <citation type="submission" date="2016-10" db="EMBL/GenBank/DDBJ databases">
        <authorList>
            <person name="de Groot N.N."/>
        </authorList>
    </citation>
    <scope>NUCLEOTIDE SEQUENCE [LARGE SCALE GENOMIC DNA]</scope>
    <source>
        <strain evidence="1 2">PYCC 4715</strain>
    </source>
</reference>
<organism evidence="1 2">
    <name type="scientific">Sungouiella intermedia</name>
    <dbReference type="NCBI Taxonomy" id="45354"/>
    <lineage>
        <taxon>Eukaryota</taxon>
        <taxon>Fungi</taxon>
        <taxon>Dikarya</taxon>
        <taxon>Ascomycota</taxon>
        <taxon>Saccharomycotina</taxon>
        <taxon>Pichiomycetes</taxon>
        <taxon>Metschnikowiaceae</taxon>
        <taxon>Sungouiella</taxon>
    </lineage>
</organism>
<evidence type="ECO:0000313" key="1">
    <source>
        <dbReference type="EMBL" id="SGZ53440.1"/>
    </source>
</evidence>